<sequence length="141" mass="16380">MWGAKKRRIAELQDRVEQLVDERDAALRAVETERTARSIAVRQFCESETDKVRLTGRVRHLTELLANCGKQDGAETRRLKTRLENMRAAVRKYRKEMDGQARLIRNQQQLLDTLYGLDTPAVAEGAQWQQRRHDRLPGVKL</sequence>
<protein>
    <submittedName>
        <fullName evidence="2">Uncharacterized protein</fullName>
    </submittedName>
</protein>
<reference evidence="2 3" key="1">
    <citation type="submission" date="2023-11" db="EMBL/GenBank/DDBJ databases">
        <title>30 novel species of actinomycetes from the DSMZ collection.</title>
        <authorList>
            <person name="Nouioui I."/>
        </authorList>
    </citation>
    <scope>NUCLEOTIDE SEQUENCE [LARGE SCALE GENOMIC DNA]</scope>
    <source>
        <strain evidence="2 3">DSM 41524</strain>
    </source>
</reference>
<name>A0ABU7QA73_9ACTN</name>
<keyword evidence="1" id="KW-0175">Coiled coil</keyword>
<evidence type="ECO:0000256" key="1">
    <source>
        <dbReference type="SAM" id="Coils"/>
    </source>
</evidence>
<dbReference type="EMBL" id="JAZBJO010000045">
    <property type="protein sequence ID" value="MEE4598273.1"/>
    <property type="molecule type" value="Genomic_DNA"/>
</dbReference>
<comment type="caution">
    <text evidence="2">The sequence shown here is derived from an EMBL/GenBank/DDBJ whole genome shotgun (WGS) entry which is preliminary data.</text>
</comment>
<keyword evidence="3" id="KW-1185">Reference proteome</keyword>
<dbReference type="Proteomes" id="UP001354709">
    <property type="component" value="Unassembled WGS sequence"/>
</dbReference>
<feature type="coiled-coil region" evidence="1">
    <location>
        <begin position="76"/>
        <end position="103"/>
    </location>
</feature>
<dbReference type="RefSeq" id="WP_330815520.1">
    <property type="nucleotide sequence ID" value="NZ_JAZBJO010000045.1"/>
</dbReference>
<accession>A0ABU7QA73</accession>
<proteinExistence type="predicted"/>
<evidence type="ECO:0000313" key="2">
    <source>
        <dbReference type="EMBL" id="MEE4598273.1"/>
    </source>
</evidence>
<evidence type="ECO:0000313" key="3">
    <source>
        <dbReference type="Proteomes" id="UP001354709"/>
    </source>
</evidence>
<organism evidence="2 3">
    <name type="scientific">Streptomyces asiaticus subsp. ignotus</name>
    <dbReference type="NCBI Taxonomy" id="3098222"/>
    <lineage>
        <taxon>Bacteria</taxon>
        <taxon>Bacillati</taxon>
        <taxon>Actinomycetota</taxon>
        <taxon>Actinomycetes</taxon>
        <taxon>Kitasatosporales</taxon>
        <taxon>Streptomycetaceae</taxon>
        <taxon>Streptomyces</taxon>
        <taxon>Streptomyces violaceusniger group</taxon>
    </lineage>
</organism>
<gene>
    <name evidence="2" type="ORF">V2J94_41630</name>
</gene>